<evidence type="ECO:0000313" key="2">
    <source>
        <dbReference type="Proteomes" id="UP000515237"/>
    </source>
</evidence>
<organism evidence="1 2">
    <name type="scientific">Adhaeribacter swui</name>
    <dbReference type="NCBI Taxonomy" id="2086471"/>
    <lineage>
        <taxon>Bacteria</taxon>
        <taxon>Pseudomonadati</taxon>
        <taxon>Bacteroidota</taxon>
        <taxon>Cytophagia</taxon>
        <taxon>Cytophagales</taxon>
        <taxon>Hymenobacteraceae</taxon>
        <taxon>Adhaeribacter</taxon>
    </lineage>
</organism>
<evidence type="ECO:0000313" key="1">
    <source>
        <dbReference type="EMBL" id="QNF32937.1"/>
    </source>
</evidence>
<name>A0A7G7G703_9BACT</name>
<accession>A0A7G7G703</accession>
<dbReference type="KEGG" id="aswu:HUW51_09405"/>
<proteinExistence type="predicted"/>
<dbReference type="RefSeq" id="WP_185273714.1">
    <property type="nucleotide sequence ID" value="NZ_CP055156.1"/>
</dbReference>
<reference evidence="1 2" key="1">
    <citation type="journal article" date="2018" name="Int. J. Syst. Evol. Microbiol.">
        <title>Adhaeribacter swui sp. nov., isolated from wet mud.</title>
        <authorList>
            <person name="Kim D.U."/>
            <person name="Kim K.W."/>
            <person name="Kang M.S."/>
            <person name="Kim J.Y."/>
            <person name="Jang J.H."/>
            <person name="Kim M.K."/>
        </authorList>
    </citation>
    <scope>NUCLEOTIDE SEQUENCE [LARGE SCALE GENOMIC DNA]</scope>
    <source>
        <strain evidence="1 2">KCTC 52873</strain>
    </source>
</reference>
<sequence length="377" mass="43207">MKDKYNQISVERYSRQLAKVFSDHYFSASETVNGQQLIHFSPIKQVNLFLIKELLQQWNNEMANLKSPYFDFENEEVKEALVQFMNVLSRKILIRRPHFEPLLAKSIADTFYWVLDPITTFEQKFLQTPDALSADALTSQIKYLSIDKELIRGFINTLPKRAKSKEFIIKELEEYLESHATESTKLEALLTEFNALLAIKAEDILVETPAPPVPTTTRTVEEITVAPERFTPQPPAAVPVSAPKEPAPVPVASVSRANGVAEGNLNERYKAERATPTLNDKFLKPSVANIANNQMSKKIESLKDSISINQRFSFINELFNGENLEYYQAIQALDKFEDATQAKNYVTQDLATRYNWTRKEEHVNKLLRLIDRKFADN</sequence>
<dbReference type="EMBL" id="CP055156">
    <property type="protein sequence ID" value="QNF32937.1"/>
    <property type="molecule type" value="Genomic_DNA"/>
</dbReference>
<keyword evidence="2" id="KW-1185">Reference proteome</keyword>
<dbReference type="AlphaFoldDB" id="A0A7G7G703"/>
<protein>
    <submittedName>
        <fullName evidence="1">Uncharacterized protein</fullName>
    </submittedName>
</protein>
<dbReference type="Proteomes" id="UP000515237">
    <property type="component" value="Chromosome"/>
</dbReference>
<gene>
    <name evidence="1" type="ORF">HUW51_09405</name>
</gene>